<dbReference type="PANTHER" id="PTHR31356:SF66">
    <property type="entry name" value="CATALASE-PEROXIDASE"/>
    <property type="match status" value="1"/>
</dbReference>
<feature type="binding site" evidence="9">
    <location>
        <position position="49"/>
    </location>
    <ligand>
        <name>Ca(2+)</name>
        <dbReference type="ChEBI" id="CHEBI:29108"/>
        <label>1</label>
    </ligand>
</feature>
<evidence type="ECO:0000256" key="9">
    <source>
        <dbReference type="PIRSR" id="PIRSR601621-2"/>
    </source>
</evidence>
<dbReference type="GO" id="GO:0046872">
    <property type="term" value="F:metal ion binding"/>
    <property type="evidence" value="ECO:0007669"/>
    <property type="project" value="UniProtKB-UniRule"/>
</dbReference>
<feature type="binding site" evidence="9">
    <location>
        <position position="172"/>
    </location>
    <ligand>
        <name>Ca(2+)</name>
        <dbReference type="ChEBI" id="CHEBI:29108"/>
        <label>2</label>
    </ligand>
</feature>
<dbReference type="AlphaFoldDB" id="A0A9P4S8S4"/>
<feature type="binding site" evidence="9">
    <location>
        <position position="170"/>
    </location>
    <ligand>
        <name>Ca(2+)</name>
        <dbReference type="ChEBI" id="CHEBI:29108"/>
        <label>2</label>
    </ligand>
</feature>
<feature type="binding site" evidence="9">
    <location>
        <position position="45"/>
    </location>
    <ligand>
        <name>Ca(2+)</name>
        <dbReference type="ChEBI" id="CHEBI:29108"/>
        <label>1</label>
    </ligand>
</feature>
<evidence type="ECO:0000256" key="4">
    <source>
        <dbReference type="ARBA" id="ARBA00022723"/>
    </source>
</evidence>
<feature type="binding site" evidence="9">
    <location>
        <position position="153"/>
    </location>
    <ligand>
        <name>Ca(2+)</name>
        <dbReference type="ChEBI" id="CHEBI:29108"/>
        <label>2</label>
    </ligand>
</feature>
<dbReference type="InterPro" id="IPR002016">
    <property type="entry name" value="Haem_peroxidase"/>
</dbReference>
<dbReference type="GO" id="GO:0034599">
    <property type="term" value="P:cellular response to oxidative stress"/>
    <property type="evidence" value="ECO:0007669"/>
    <property type="project" value="InterPro"/>
</dbReference>
<comment type="caution">
    <text evidence="14">The sequence shown here is derived from an EMBL/GenBank/DDBJ whole genome shotgun (WGS) entry which is preliminary data.</text>
</comment>
<evidence type="ECO:0000256" key="10">
    <source>
        <dbReference type="PIRSR" id="PIRSR601621-3"/>
    </source>
</evidence>
<keyword evidence="3 9" id="KW-0349">Heme</keyword>
<dbReference type="GO" id="GO:0042744">
    <property type="term" value="P:hydrogen peroxide catabolic process"/>
    <property type="evidence" value="ECO:0007669"/>
    <property type="project" value="TreeGrafter"/>
</dbReference>
<dbReference type="PROSITE" id="PS00436">
    <property type="entry name" value="PEROXIDASE_2"/>
    <property type="match status" value="1"/>
</dbReference>
<keyword evidence="15" id="KW-1185">Reference proteome</keyword>
<keyword evidence="9 12" id="KW-0106">Calcium</keyword>
<dbReference type="SUPFAM" id="SSF48113">
    <property type="entry name" value="Heme-dependent peroxidases"/>
    <property type="match status" value="1"/>
</dbReference>
<proteinExistence type="inferred from homology"/>
<dbReference type="GO" id="GO:0000302">
    <property type="term" value="P:response to reactive oxygen species"/>
    <property type="evidence" value="ECO:0007669"/>
    <property type="project" value="TreeGrafter"/>
</dbReference>
<evidence type="ECO:0000256" key="6">
    <source>
        <dbReference type="ARBA" id="ARBA00023004"/>
    </source>
</evidence>
<organism evidence="14 15">
    <name type="scientific">Patellaria atrata CBS 101060</name>
    <dbReference type="NCBI Taxonomy" id="1346257"/>
    <lineage>
        <taxon>Eukaryota</taxon>
        <taxon>Fungi</taxon>
        <taxon>Dikarya</taxon>
        <taxon>Ascomycota</taxon>
        <taxon>Pezizomycotina</taxon>
        <taxon>Dothideomycetes</taxon>
        <taxon>Dothideomycetes incertae sedis</taxon>
        <taxon>Patellariales</taxon>
        <taxon>Patellariaceae</taxon>
        <taxon>Patellaria</taxon>
    </lineage>
</organism>
<keyword evidence="4 9" id="KW-0479">Metal-binding</keyword>
<evidence type="ECO:0000256" key="1">
    <source>
        <dbReference type="ARBA" id="ARBA00006089"/>
    </source>
</evidence>
<evidence type="ECO:0000256" key="2">
    <source>
        <dbReference type="ARBA" id="ARBA00022559"/>
    </source>
</evidence>
<dbReference type="Gene3D" id="1.10.520.10">
    <property type="match status" value="1"/>
</dbReference>
<dbReference type="InterPro" id="IPR010255">
    <property type="entry name" value="Haem_peroxidase_sf"/>
</dbReference>
<feature type="domain" description="Plant heme peroxidase family profile" evidence="13">
    <location>
        <begin position="28"/>
        <end position="153"/>
    </location>
</feature>
<feature type="binding site" description="axial binding residue" evidence="9">
    <location>
        <position position="152"/>
    </location>
    <ligand>
        <name>heme b</name>
        <dbReference type="ChEBI" id="CHEBI:60344"/>
    </ligand>
    <ligandPart>
        <name>Fe</name>
        <dbReference type="ChEBI" id="CHEBI:18248"/>
    </ligandPart>
</feature>
<keyword evidence="6 9" id="KW-0408">Iron</keyword>
<protein>
    <recommendedName>
        <fullName evidence="12">Peroxidase</fullName>
        <ecNumber evidence="12">1.11.1.-</ecNumber>
    </recommendedName>
</protein>
<accession>A0A9P4S8S4</accession>
<feature type="binding site" evidence="9">
    <location>
        <position position="39"/>
    </location>
    <ligand>
        <name>Ca(2+)</name>
        <dbReference type="ChEBI" id="CHEBI:29108"/>
        <label>1</label>
    </ligand>
</feature>
<feature type="non-terminal residue" evidence="14">
    <location>
        <position position="250"/>
    </location>
</feature>
<sequence length="250" mass="26651">ASCPAVWKTISDDELTPIFRSFLNCTDLALQAIRLAFHDCFAGAGCDGSLINAEEWRQPQNQGLETISKKLKAIAEKHNVGKADMIQFAGSHAIITCPLGVVGKTWVGRTDSSIQAPGTDLPDHTAPAQSLLDKFVAKGFTATDLAALLGAHSTARQRFVDPSKAGAAFDATPGQWDVTYYGQVTTQTANFNLDSDLAISRLPSVLPSWTLFTVDQVGWSLAFVAAWQKLTVLGIPGGTSSLIDCTNSLP</sequence>
<dbReference type="EC" id="1.11.1.-" evidence="12"/>
<dbReference type="InterPro" id="IPR001621">
    <property type="entry name" value="Ligninase"/>
</dbReference>
<gene>
    <name evidence="14" type="ORF">M501DRAFT_914985</name>
</gene>
<evidence type="ECO:0000256" key="8">
    <source>
        <dbReference type="PIRSR" id="PIRSR601621-1"/>
    </source>
</evidence>
<dbReference type="Pfam" id="PF00141">
    <property type="entry name" value="peroxidase"/>
    <property type="match status" value="1"/>
</dbReference>
<comment type="cofactor">
    <cofactor evidence="9">
        <name>heme b</name>
        <dbReference type="ChEBI" id="CHEBI:60344"/>
    </cofactor>
    <text evidence="9">Binds 1 heme b (iron(II)-protoporphyrin IX) group per subunit.</text>
</comment>
<evidence type="ECO:0000256" key="7">
    <source>
        <dbReference type="ARBA" id="ARBA00023180"/>
    </source>
</evidence>
<evidence type="ECO:0000259" key="13">
    <source>
        <dbReference type="PROSITE" id="PS50873"/>
    </source>
</evidence>
<name>A0A9P4S8S4_9PEZI</name>
<dbReference type="PRINTS" id="PR00462">
    <property type="entry name" value="LIGNINASE"/>
</dbReference>
<feature type="active site" description="Proton acceptor" evidence="8">
    <location>
        <position position="38"/>
    </location>
</feature>
<keyword evidence="7" id="KW-0325">Glycoprotein</keyword>
<dbReference type="GO" id="GO:0020037">
    <property type="term" value="F:heme binding"/>
    <property type="evidence" value="ECO:0007669"/>
    <property type="project" value="UniProtKB-UniRule"/>
</dbReference>
<dbReference type="EMBL" id="MU006097">
    <property type="protein sequence ID" value="KAF2838165.1"/>
    <property type="molecule type" value="Genomic_DNA"/>
</dbReference>
<dbReference type="InterPro" id="IPR044831">
    <property type="entry name" value="Ccp1-like"/>
</dbReference>
<evidence type="ECO:0000256" key="3">
    <source>
        <dbReference type="ARBA" id="ARBA00022617"/>
    </source>
</evidence>
<feature type="binding site" evidence="9">
    <location>
        <position position="47"/>
    </location>
    <ligand>
        <name>Ca(2+)</name>
        <dbReference type="ChEBI" id="CHEBI:29108"/>
        <label>1</label>
    </ligand>
</feature>
<feature type="binding site" evidence="9">
    <location>
        <position position="177"/>
    </location>
    <ligand>
        <name>Ca(2+)</name>
        <dbReference type="ChEBI" id="CHEBI:29108"/>
        <label>2</label>
    </ligand>
</feature>
<evidence type="ECO:0000256" key="5">
    <source>
        <dbReference type="ARBA" id="ARBA00023002"/>
    </source>
</evidence>
<dbReference type="PROSITE" id="PS50873">
    <property type="entry name" value="PEROXIDASE_4"/>
    <property type="match status" value="1"/>
</dbReference>
<comment type="similarity">
    <text evidence="1 12">Belongs to the peroxidase family. Ligninase subfamily.</text>
</comment>
<dbReference type="InterPro" id="IPR019794">
    <property type="entry name" value="Peroxidases_AS"/>
</dbReference>
<keyword evidence="5 12" id="KW-0560">Oxidoreductase</keyword>
<feature type="disulfide bond" evidence="11">
    <location>
        <begin position="25"/>
        <end position="97"/>
    </location>
</feature>
<dbReference type="PANTHER" id="PTHR31356">
    <property type="entry name" value="THYLAKOID LUMENAL 29 KDA PROTEIN, CHLOROPLASTIC-RELATED"/>
    <property type="match status" value="1"/>
</dbReference>
<feature type="site" description="Transition state stabilizer" evidence="10">
    <location>
        <position position="34"/>
    </location>
</feature>
<dbReference type="GO" id="GO:0004601">
    <property type="term" value="F:peroxidase activity"/>
    <property type="evidence" value="ECO:0007669"/>
    <property type="project" value="UniProtKB-KW"/>
</dbReference>
<evidence type="ECO:0000313" key="14">
    <source>
        <dbReference type="EMBL" id="KAF2838165.1"/>
    </source>
</evidence>
<dbReference type="Proteomes" id="UP000799429">
    <property type="component" value="Unassembled WGS sequence"/>
</dbReference>
<evidence type="ECO:0000256" key="12">
    <source>
        <dbReference type="RuleBase" id="RU363051"/>
    </source>
</evidence>
<keyword evidence="2 12" id="KW-0575">Peroxidase</keyword>
<reference evidence="14" key="1">
    <citation type="journal article" date="2020" name="Stud. Mycol.">
        <title>101 Dothideomycetes genomes: a test case for predicting lifestyles and emergence of pathogens.</title>
        <authorList>
            <person name="Haridas S."/>
            <person name="Albert R."/>
            <person name="Binder M."/>
            <person name="Bloem J."/>
            <person name="Labutti K."/>
            <person name="Salamov A."/>
            <person name="Andreopoulos B."/>
            <person name="Baker S."/>
            <person name="Barry K."/>
            <person name="Bills G."/>
            <person name="Bluhm B."/>
            <person name="Cannon C."/>
            <person name="Castanera R."/>
            <person name="Culley D."/>
            <person name="Daum C."/>
            <person name="Ezra D."/>
            <person name="Gonzalez J."/>
            <person name="Henrissat B."/>
            <person name="Kuo A."/>
            <person name="Liang C."/>
            <person name="Lipzen A."/>
            <person name="Lutzoni F."/>
            <person name="Magnuson J."/>
            <person name="Mondo S."/>
            <person name="Nolan M."/>
            <person name="Ohm R."/>
            <person name="Pangilinan J."/>
            <person name="Park H.-J."/>
            <person name="Ramirez L."/>
            <person name="Alfaro M."/>
            <person name="Sun H."/>
            <person name="Tritt A."/>
            <person name="Yoshinaga Y."/>
            <person name="Zwiers L.-H."/>
            <person name="Turgeon B."/>
            <person name="Goodwin S."/>
            <person name="Spatafora J."/>
            <person name="Crous P."/>
            <person name="Grigoriev I."/>
        </authorList>
    </citation>
    <scope>NUCLEOTIDE SEQUENCE</scope>
    <source>
        <strain evidence="14">CBS 101060</strain>
    </source>
</reference>
<dbReference type="PRINTS" id="PR00458">
    <property type="entry name" value="PEROXIDASE"/>
</dbReference>
<comment type="cofactor">
    <cofactor evidence="9 12">
        <name>Ca(2+)</name>
        <dbReference type="ChEBI" id="CHEBI:29108"/>
    </cofactor>
    <text evidence="9 12">Binds 2 calcium ions per subunit.</text>
</comment>
<keyword evidence="11" id="KW-1015">Disulfide bond</keyword>
<dbReference type="OrthoDB" id="2113341at2759"/>
<evidence type="ECO:0000313" key="15">
    <source>
        <dbReference type="Proteomes" id="UP000799429"/>
    </source>
</evidence>
<dbReference type="Gene3D" id="1.10.420.10">
    <property type="entry name" value="Peroxidase, domain 2"/>
    <property type="match status" value="1"/>
</dbReference>
<evidence type="ECO:0000256" key="11">
    <source>
        <dbReference type="PIRSR" id="PIRSR601621-4"/>
    </source>
</evidence>
<feature type="non-terminal residue" evidence="14">
    <location>
        <position position="1"/>
    </location>
</feature>